<keyword evidence="5" id="KW-0805">Transcription regulation</keyword>
<evidence type="ECO:0000256" key="3">
    <source>
        <dbReference type="ARBA" id="ARBA00022771"/>
    </source>
</evidence>
<feature type="region of interest" description="Disordered" evidence="10">
    <location>
        <begin position="1007"/>
        <end position="1082"/>
    </location>
</feature>
<dbReference type="SUPFAM" id="SSF140996">
    <property type="entry name" value="Hermes dimerisation domain"/>
    <property type="match status" value="1"/>
</dbReference>
<evidence type="ECO:0000256" key="6">
    <source>
        <dbReference type="ARBA" id="ARBA00023125"/>
    </source>
</evidence>
<dbReference type="InterPro" id="IPR008906">
    <property type="entry name" value="HATC_C_dom"/>
</dbReference>
<feature type="region of interest" description="Disordered" evidence="10">
    <location>
        <begin position="847"/>
        <end position="894"/>
    </location>
</feature>
<dbReference type="Proteomes" id="UP000735302">
    <property type="component" value="Unassembled WGS sequence"/>
</dbReference>
<dbReference type="SMART" id="SM00614">
    <property type="entry name" value="ZnF_BED"/>
    <property type="match status" value="2"/>
</dbReference>
<evidence type="ECO:0000256" key="4">
    <source>
        <dbReference type="ARBA" id="ARBA00022833"/>
    </source>
</evidence>
<dbReference type="EMBL" id="BLXT01003576">
    <property type="protein sequence ID" value="GFO02206.1"/>
    <property type="molecule type" value="Genomic_DNA"/>
</dbReference>
<keyword evidence="6" id="KW-0238">DNA-binding</keyword>
<dbReference type="Pfam" id="PF05699">
    <property type="entry name" value="Dimer_Tnp_hAT"/>
    <property type="match status" value="1"/>
</dbReference>
<keyword evidence="8" id="KW-0539">Nucleus</keyword>
<dbReference type="GO" id="GO:0046983">
    <property type="term" value="F:protein dimerization activity"/>
    <property type="evidence" value="ECO:0007669"/>
    <property type="project" value="InterPro"/>
</dbReference>
<keyword evidence="7" id="KW-0804">Transcription</keyword>
<dbReference type="AlphaFoldDB" id="A0AAV4A6C9"/>
<proteinExistence type="predicted"/>
<evidence type="ECO:0000256" key="8">
    <source>
        <dbReference type="ARBA" id="ARBA00023242"/>
    </source>
</evidence>
<dbReference type="InterPro" id="IPR012337">
    <property type="entry name" value="RNaseH-like_sf"/>
</dbReference>
<keyword evidence="2" id="KW-0479">Metal-binding</keyword>
<evidence type="ECO:0000256" key="1">
    <source>
        <dbReference type="ARBA" id="ARBA00004123"/>
    </source>
</evidence>
<name>A0AAV4A6C9_9GAST</name>
<dbReference type="GO" id="GO:0005634">
    <property type="term" value="C:nucleus"/>
    <property type="evidence" value="ECO:0007669"/>
    <property type="project" value="UniProtKB-SubCell"/>
</dbReference>
<evidence type="ECO:0000313" key="13">
    <source>
        <dbReference type="Proteomes" id="UP000735302"/>
    </source>
</evidence>
<keyword evidence="3 9" id="KW-0863">Zinc-finger</keyword>
<reference evidence="12 13" key="1">
    <citation type="journal article" date="2021" name="Elife">
        <title>Chloroplast acquisition without the gene transfer in kleptoplastic sea slugs, Plakobranchus ocellatus.</title>
        <authorList>
            <person name="Maeda T."/>
            <person name="Takahashi S."/>
            <person name="Yoshida T."/>
            <person name="Shimamura S."/>
            <person name="Takaki Y."/>
            <person name="Nagai Y."/>
            <person name="Toyoda A."/>
            <person name="Suzuki Y."/>
            <person name="Arimoto A."/>
            <person name="Ishii H."/>
            <person name="Satoh N."/>
            <person name="Nishiyama T."/>
            <person name="Hasebe M."/>
            <person name="Maruyama T."/>
            <person name="Minagawa J."/>
            <person name="Obokata J."/>
            <person name="Shigenobu S."/>
        </authorList>
    </citation>
    <scope>NUCLEOTIDE SEQUENCE [LARGE SCALE GENOMIC DNA]</scope>
</reference>
<comment type="subcellular location">
    <subcellularLocation>
        <location evidence="1">Nucleus</location>
    </subcellularLocation>
</comment>
<dbReference type="SUPFAM" id="SSF53098">
    <property type="entry name" value="Ribonuclease H-like"/>
    <property type="match status" value="1"/>
</dbReference>
<dbReference type="GO" id="GO:0003677">
    <property type="term" value="F:DNA binding"/>
    <property type="evidence" value="ECO:0007669"/>
    <property type="project" value="UniProtKB-KW"/>
</dbReference>
<feature type="compositionally biased region" description="Basic and acidic residues" evidence="10">
    <location>
        <begin position="245"/>
        <end position="255"/>
    </location>
</feature>
<dbReference type="Pfam" id="PF02892">
    <property type="entry name" value="zf-BED"/>
    <property type="match status" value="2"/>
</dbReference>
<protein>
    <submittedName>
        <fullName evidence="12">Zinc finger bed domain-containing protein 4</fullName>
    </submittedName>
</protein>
<keyword evidence="4" id="KW-0862">Zinc</keyword>
<dbReference type="GO" id="GO:0008270">
    <property type="term" value="F:zinc ion binding"/>
    <property type="evidence" value="ECO:0007669"/>
    <property type="project" value="UniProtKB-KW"/>
</dbReference>
<dbReference type="PANTHER" id="PTHR46481:SF10">
    <property type="entry name" value="ZINC FINGER BED DOMAIN-CONTAINING PROTEIN 39"/>
    <property type="match status" value="1"/>
</dbReference>
<accession>A0AAV4A6C9</accession>
<evidence type="ECO:0000256" key="7">
    <source>
        <dbReference type="ARBA" id="ARBA00023163"/>
    </source>
</evidence>
<dbReference type="SUPFAM" id="SSF57667">
    <property type="entry name" value="beta-beta-alpha zinc fingers"/>
    <property type="match status" value="1"/>
</dbReference>
<evidence type="ECO:0000256" key="10">
    <source>
        <dbReference type="SAM" id="MobiDB-lite"/>
    </source>
</evidence>
<evidence type="ECO:0000259" key="11">
    <source>
        <dbReference type="PROSITE" id="PS50808"/>
    </source>
</evidence>
<dbReference type="PANTHER" id="PTHR46481">
    <property type="entry name" value="ZINC FINGER BED DOMAIN-CONTAINING PROTEIN 4"/>
    <property type="match status" value="1"/>
</dbReference>
<gene>
    <name evidence="12" type="ORF">PoB_002871100</name>
</gene>
<dbReference type="PROSITE" id="PS50808">
    <property type="entry name" value="ZF_BED"/>
    <property type="match status" value="1"/>
</dbReference>
<comment type="caution">
    <text evidence="12">The sequence shown here is derived from an EMBL/GenBank/DDBJ whole genome shotgun (WGS) entry which is preliminary data.</text>
</comment>
<feature type="region of interest" description="Disordered" evidence="10">
    <location>
        <begin position="227"/>
        <end position="259"/>
    </location>
</feature>
<evidence type="ECO:0000256" key="2">
    <source>
        <dbReference type="ARBA" id="ARBA00022723"/>
    </source>
</evidence>
<dbReference type="InterPro" id="IPR052035">
    <property type="entry name" value="ZnF_BED_domain_contain"/>
</dbReference>
<organism evidence="12 13">
    <name type="scientific">Plakobranchus ocellatus</name>
    <dbReference type="NCBI Taxonomy" id="259542"/>
    <lineage>
        <taxon>Eukaryota</taxon>
        <taxon>Metazoa</taxon>
        <taxon>Spiralia</taxon>
        <taxon>Lophotrochozoa</taxon>
        <taxon>Mollusca</taxon>
        <taxon>Gastropoda</taxon>
        <taxon>Heterobranchia</taxon>
        <taxon>Euthyneura</taxon>
        <taxon>Panpulmonata</taxon>
        <taxon>Sacoglossa</taxon>
        <taxon>Placobranchoidea</taxon>
        <taxon>Plakobranchidae</taxon>
        <taxon>Plakobranchus</taxon>
    </lineage>
</organism>
<dbReference type="GO" id="GO:0009791">
    <property type="term" value="P:post-embryonic development"/>
    <property type="evidence" value="ECO:0007669"/>
    <property type="project" value="UniProtKB-ARBA"/>
</dbReference>
<keyword evidence="13" id="KW-1185">Reference proteome</keyword>
<evidence type="ECO:0000256" key="9">
    <source>
        <dbReference type="PROSITE-ProRule" id="PRU00027"/>
    </source>
</evidence>
<evidence type="ECO:0000256" key="5">
    <source>
        <dbReference type="ARBA" id="ARBA00023015"/>
    </source>
</evidence>
<dbReference type="InterPro" id="IPR036236">
    <property type="entry name" value="Znf_C2H2_sf"/>
</dbReference>
<evidence type="ECO:0000313" key="12">
    <source>
        <dbReference type="EMBL" id="GFO02206.1"/>
    </source>
</evidence>
<feature type="domain" description="BED-type" evidence="11">
    <location>
        <begin position="160"/>
        <end position="212"/>
    </location>
</feature>
<sequence>MLKHLKTNHPEEFKKRSVEREKALNFSGGHVDAAGEGFSCGESQNDPVWKYLERTGSSQVTCSICFSVLNYDRDSTDLGKHMESQHPEIYSCLEEERGEATNNLHTVAYDERNVMDDHDSDNDDSNKDWVHSSCNKKLAPQNFVEDTSYLHHNGTKKKNSRSSIIWDIATKTNHNRIMCGICKLKLRFSATGSTSTMMKHIKRHHPEEYKKSLVQKAKMLKKMKAQTELEKKTKPLSHSQAISMPEKEKKGERGKHPVGTKQLDDLQLSVVNMLVSNLYPSSLVENASFKKMINTLNPKCLLPDKSFVERAMSSLQKNQQNVIKIQIDKTPGVAVSLDLWTYRDKRQYMTITGHFISNTWELQSIILKTVLLNSGADLSTSIADKLRQVLMDWNISNKVQCVVSDNMQQVNDAIAQLDVPHFHCLALTLNSIVQKSLKASDDIMYVAQRVRDVAGYIQNSGEATEKLNSLQNVEGKESLKLQLDTETSWISMYRMFKSYIGLHNSLRIMLVPMRKESMLLLPAELELVSRCIQALEPFYLAAVDMASDGYTTMSKFIPVFDILKQMTSKLSLAQVCCPTSVLAENNAVSSLVKELNEQVDEYMKHVQERAKLVPWTATLLDPRFKHVILKDVPVYRRVEENVQHLMTSVDQSGNESQSVNHQSNSSFANTPDHIDICDDAAAAALLWSAFDDTIKMSAVEDVPNDLNRYTEEALIHRQENPFLWWKERDPLYPKLCRVVKQFLCIPATSVPSGQVFSEEAKGYRRPAPQSTVANIPQQRYRWPVPQSAVAVIPHQGCRRPVPQSAVANIPHQGYRRPVPQSAVIPTRDPKDQCPSLLSPIFPTRDVEGQCSSLPSPISPTRDIESQCPSSPSPTFPTRDIEGQCPSPPLPTSPTRDIEGQCLSLPPLLCPTKDDTEDTLILFILINIIIISADANIPQQGYRRPVPQSDSANIPHQGCQRPVSQTVVANIFHQGCSRPAPQSVANIPHQGYRKPVFQSAVANIPYKPSPISPTRDIEGQCFSPPSPIYPTRDITSQCSSPPSPISPTRDIEGQCLSPPSPIYPTRDITSQCSSPPSPLTTPG</sequence>
<dbReference type="InterPro" id="IPR003656">
    <property type="entry name" value="Znf_BED"/>
</dbReference>